<gene>
    <name evidence="15" type="ORF">GCM10010365_46990</name>
</gene>
<dbReference type="GO" id="GO:0008270">
    <property type="term" value="F:zinc ion binding"/>
    <property type="evidence" value="ECO:0007669"/>
    <property type="project" value="InterPro"/>
</dbReference>
<feature type="domain" description="Alcohol dehydrogenase-like C-terminal" evidence="13">
    <location>
        <begin position="182"/>
        <end position="310"/>
    </location>
</feature>
<dbReference type="InterPro" id="IPR013154">
    <property type="entry name" value="ADH-like_N"/>
</dbReference>
<name>A0A918PU25_9ACTN</name>
<evidence type="ECO:0000256" key="7">
    <source>
        <dbReference type="ARBA" id="ARBA00038004"/>
    </source>
</evidence>
<dbReference type="InterPro" id="IPR050129">
    <property type="entry name" value="Zn_alcohol_dh"/>
</dbReference>
<evidence type="ECO:0000256" key="3">
    <source>
        <dbReference type="ARBA" id="ARBA00022833"/>
    </source>
</evidence>
<reference evidence="15" key="1">
    <citation type="journal article" date="2014" name="Int. J. Syst. Evol. Microbiol.">
        <title>Complete genome sequence of Corynebacterium casei LMG S-19264T (=DSM 44701T), isolated from a smear-ripened cheese.</title>
        <authorList>
            <consortium name="US DOE Joint Genome Institute (JGI-PGF)"/>
            <person name="Walter F."/>
            <person name="Albersmeier A."/>
            <person name="Kalinowski J."/>
            <person name="Ruckert C."/>
        </authorList>
    </citation>
    <scope>NUCLEOTIDE SEQUENCE</scope>
    <source>
        <strain evidence="15">JCM 4815</strain>
    </source>
</reference>
<protein>
    <recommendedName>
        <fullName evidence="9">2-deoxy-scyllo-inosamine dehydrogenase</fullName>
        <ecNumber evidence="8">1.1.1.329</ecNumber>
    </recommendedName>
</protein>
<evidence type="ECO:0000313" key="15">
    <source>
        <dbReference type="EMBL" id="GGZ21219.1"/>
    </source>
</evidence>
<keyword evidence="2 12" id="KW-0479">Metal-binding</keyword>
<dbReference type="InterPro" id="IPR036291">
    <property type="entry name" value="NAD(P)-bd_dom_sf"/>
</dbReference>
<evidence type="ECO:0000256" key="5">
    <source>
        <dbReference type="ARBA" id="ARBA00037678"/>
    </source>
</evidence>
<dbReference type="PROSITE" id="PS00059">
    <property type="entry name" value="ADH_ZINC"/>
    <property type="match status" value="1"/>
</dbReference>
<dbReference type="InterPro" id="IPR011032">
    <property type="entry name" value="GroES-like_sf"/>
</dbReference>
<evidence type="ECO:0000256" key="12">
    <source>
        <dbReference type="RuleBase" id="RU361277"/>
    </source>
</evidence>
<comment type="pathway">
    <text evidence="6">Metabolic intermediate biosynthesis; 2-deoxystreptamine biosynthesis; 2-deoxystreptamine from D-glucose 6-phosphate: step 3/4.</text>
</comment>
<dbReference type="InterPro" id="IPR002328">
    <property type="entry name" value="ADH_Zn_CS"/>
</dbReference>
<dbReference type="Pfam" id="PF08240">
    <property type="entry name" value="ADH_N"/>
    <property type="match status" value="1"/>
</dbReference>
<dbReference type="SUPFAM" id="SSF50129">
    <property type="entry name" value="GroES-like"/>
    <property type="match status" value="1"/>
</dbReference>
<dbReference type="RefSeq" id="WP_189862125.1">
    <property type="nucleotide sequence ID" value="NZ_BMVW01000009.1"/>
</dbReference>
<evidence type="ECO:0000256" key="9">
    <source>
        <dbReference type="ARBA" id="ARBA00039387"/>
    </source>
</evidence>
<proteinExistence type="inferred from homology"/>
<keyword evidence="4" id="KW-0560">Oxidoreductase</keyword>
<keyword evidence="3 12" id="KW-0862">Zinc</keyword>
<dbReference type="PANTHER" id="PTHR43401:SF2">
    <property type="entry name" value="L-THREONINE 3-DEHYDROGENASE"/>
    <property type="match status" value="1"/>
</dbReference>
<comment type="caution">
    <text evidence="15">The sequence shown here is derived from an EMBL/GenBank/DDBJ whole genome shotgun (WGS) entry which is preliminary data.</text>
</comment>
<evidence type="ECO:0000256" key="6">
    <source>
        <dbReference type="ARBA" id="ARBA00037908"/>
    </source>
</evidence>
<dbReference type="GO" id="GO:0016491">
    <property type="term" value="F:oxidoreductase activity"/>
    <property type="evidence" value="ECO:0007669"/>
    <property type="project" value="UniProtKB-KW"/>
</dbReference>
<dbReference type="EC" id="1.1.1.329" evidence="8"/>
<sequence length="350" mass="36504">MLAAVYHGQRDVRVQQWDDPLPPGPEEVQLQVLRASLCGTDVDEFVSGPHLVPLNSPHAASGRRGPVVLGHEIVGRVVAAGTDVNQFGAGDVVVPGSGVSCGLCRWCAEGRTNLCERYYTVGLHVDGGLAERVNVPARICRPVGSMTEDVAIMAQPLAVALHAVRGTGARTGARVVVIGLGGIGALIVAACSARGIGTIAVDVSRARLETAERLGASLLVDASCEDAAAVIRRVTRGYGADIVIEASGARQGLGLAMNAVCRGGHVQLVGLHRDPSPLDLTRLVLDEIRISTSKVHVCHEDLPEALAMLAAHPHIASRTADRVIGLRDVVTQGFLRMAAGEVHGKVVVAP</sequence>
<dbReference type="Proteomes" id="UP000622166">
    <property type="component" value="Unassembled WGS sequence"/>
</dbReference>
<dbReference type="Gene3D" id="3.40.50.720">
    <property type="entry name" value="NAD(P)-binding Rossmann-like Domain"/>
    <property type="match status" value="1"/>
</dbReference>
<evidence type="ECO:0000313" key="16">
    <source>
        <dbReference type="Proteomes" id="UP000622166"/>
    </source>
</evidence>
<comment type="catalytic activity">
    <reaction evidence="11">
        <text>2-deoxy-scyllo-inosamine + NADP(+) = 3-amino-2,3-dideoxy-scyllo-inosose + NADPH + H(+)</text>
        <dbReference type="Rhea" id="RHEA:33879"/>
        <dbReference type="ChEBI" id="CHEBI:15378"/>
        <dbReference type="ChEBI" id="CHEBI:57783"/>
        <dbReference type="ChEBI" id="CHEBI:58349"/>
        <dbReference type="ChEBI" id="CHEBI:65002"/>
        <dbReference type="ChEBI" id="CHEBI:65003"/>
        <dbReference type="EC" id="1.1.1.329"/>
    </reaction>
</comment>
<feature type="domain" description="Alcohol dehydrogenase-like N-terminal" evidence="14">
    <location>
        <begin position="24"/>
        <end position="143"/>
    </location>
</feature>
<dbReference type="InterPro" id="IPR013149">
    <property type="entry name" value="ADH-like_C"/>
</dbReference>
<evidence type="ECO:0000259" key="14">
    <source>
        <dbReference type="Pfam" id="PF08240"/>
    </source>
</evidence>
<organism evidence="15 16">
    <name type="scientific">Streptomyces poonensis</name>
    <dbReference type="NCBI Taxonomy" id="68255"/>
    <lineage>
        <taxon>Bacteria</taxon>
        <taxon>Bacillati</taxon>
        <taxon>Actinomycetota</taxon>
        <taxon>Actinomycetes</taxon>
        <taxon>Kitasatosporales</taxon>
        <taxon>Streptomycetaceae</taxon>
        <taxon>Streptomyces</taxon>
    </lineage>
</organism>
<dbReference type="PANTHER" id="PTHR43401">
    <property type="entry name" value="L-THREONINE 3-DEHYDROGENASE"/>
    <property type="match status" value="1"/>
</dbReference>
<evidence type="ECO:0000256" key="4">
    <source>
        <dbReference type="ARBA" id="ARBA00023002"/>
    </source>
</evidence>
<evidence type="ECO:0000256" key="10">
    <source>
        <dbReference type="ARBA" id="ARBA00048685"/>
    </source>
</evidence>
<reference evidence="15" key="2">
    <citation type="submission" date="2020-09" db="EMBL/GenBank/DDBJ databases">
        <authorList>
            <person name="Sun Q."/>
            <person name="Ohkuma M."/>
        </authorList>
    </citation>
    <scope>NUCLEOTIDE SEQUENCE</scope>
    <source>
        <strain evidence="15">JCM 4815</strain>
    </source>
</reference>
<evidence type="ECO:0000259" key="13">
    <source>
        <dbReference type="Pfam" id="PF00107"/>
    </source>
</evidence>
<keyword evidence="16" id="KW-1185">Reference proteome</keyword>
<comment type="function">
    <text evidence="5">Catalyzes the oxidation of 2-deoxy-scyllo-inosamine (DOIA) with NAD(+) or NADP(+), forming 3-amino-2,3-dideoxy-scyllo-inosose (amino-DOI).</text>
</comment>
<dbReference type="AlphaFoldDB" id="A0A918PU25"/>
<evidence type="ECO:0000256" key="11">
    <source>
        <dbReference type="ARBA" id="ARBA00049085"/>
    </source>
</evidence>
<dbReference type="EMBL" id="BMVW01000009">
    <property type="protein sequence ID" value="GGZ21219.1"/>
    <property type="molecule type" value="Genomic_DNA"/>
</dbReference>
<evidence type="ECO:0000256" key="2">
    <source>
        <dbReference type="ARBA" id="ARBA00022723"/>
    </source>
</evidence>
<dbReference type="Pfam" id="PF00107">
    <property type="entry name" value="ADH_zinc_N"/>
    <property type="match status" value="1"/>
</dbReference>
<dbReference type="Gene3D" id="3.90.180.10">
    <property type="entry name" value="Medium-chain alcohol dehydrogenases, catalytic domain"/>
    <property type="match status" value="1"/>
</dbReference>
<evidence type="ECO:0000256" key="8">
    <source>
        <dbReference type="ARBA" id="ARBA00039102"/>
    </source>
</evidence>
<dbReference type="SUPFAM" id="SSF51735">
    <property type="entry name" value="NAD(P)-binding Rossmann-fold domains"/>
    <property type="match status" value="1"/>
</dbReference>
<comment type="catalytic activity">
    <reaction evidence="10">
        <text>2-deoxy-scyllo-inosamine + NAD(+) = 3-amino-2,3-dideoxy-scyllo-inosose + NADH + H(+)</text>
        <dbReference type="Rhea" id="RHEA:33883"/>
        <dbReference type="ChEBI" id="CHEBI:15378"/>
        <dbReference type="ChEBI" id="CHEBI:57540"/>
        <dbReference type="ChEBI" id="CHEBI:57945"/>
        <dbReference type="ChEBI" id="CHEBI:65002"/>
        <dbReference type="ChEBI" id="CHEBI:65003"/>
        <dbReference type="EC" id="1.1.1.329"/>
    </reaction>
</comment>
<comment type="similarity">
    <text evidence="7">Belongs to the zinc-containing alcohol dehydrogenase family. DOIA dehydrogenase subfamily.</text>
</comment>
<accession>A0A918PU25</accession>
<comment type="cofactor">
    <cofactor evidence="1 12">
        <name>Zn(2+)</name>
        <dbReference type="ChEBI" id="CHEBI:29105"/>
    </cofactor>
</comment>
<evidence type="ECO:0000256" key="1">
    <source>
        <dbReference type="ARBA" id="ARBA00001947"/>
    </source>
</evidence>